<dbReference type="GO" id="GO:0006207">
    <property type="term" value="P:'de novo' pyrimidine nucleobase biosynthetic process"/>
    <property type="evidence" value="ECO:0007669"/>
    <property type="project" value="InterPro"/>
</dbReference>
<dbReference type="InterPro" id="IPR006274">
    <property type="entry name" value="CarbamoylP_synth_ssu"/>
</dbReference>
<dbReference type="PRINTS" id="PR00096">
    <property type="entry name" value="GATASE"/>
</dbReference>
<feature type="binding site" evidence="8">
    <location>
        <position position="293"/>
    </location>
    <ligand>
        <name>L-glutamine</name>
        <dbReference type="ChEBI" id="CHEBI:58359"/>
    </ligand>
</feature>
<dbReference type="SUPFAM" id="SSF52021">
    <property type="entry name" value="Carbamoyl phosphate synthetase, small subunit N-terminal domain"/>
    <property type="match status" value="1"/>
</dbReference>
<comment type="catalytic activity">
    <reaction evidence="8">
        <text>L-glutamine + H2O = L-glutamate + NH4(+)</text>
        <dbReference type="Rhea" id="RHEA:15889"/>
        <dbReference type="ChEBI" id="CHEBI:15377"/>
        <dbReference type="ChEBI" id="CHEBI:28938"/>
        <dbReference type="ChEBI" id="CHEBI:29985"/>
        <dbReference type="ChEBI" id="CHEBI:58359"/>
    </reaction>
</comment>
<reference evidence="11" key="1">
    <citation type="submission" date="2011-12" db="EMBL/GenBank/DDBJ databases">
        <title>The complete genome of chromosome of Sulfobacillus acidophilus DSM 10332.</title>
        <authorList>
            <person name="Lucas S."/>
            <person name="Han J."/>
            <person name="Lapidus A."/>
            <person name="Bruce D."/>
            <person name="Goodwin L."/>
            <person name="Pitluck S."/>
            <person name="Peters L."/>
            <person name="Kyrpides N."/>
            <person name="Mavromatis K."/>
            <person name="Ivanova N."/>
            <person name="Mikhailova N."/>
            <person name="Chertkov O."/>
            <person name="Saunders E."/>
            <person name="Detter J.C."/>
            <person name="Tapia R."/>
            <person name="Han C."/>
            <person name="Land M."/>
            <person name="Hauser L."/>
            <person name="Markowitz V."/>
            <person name="Cheng J.-F."/>
            <person name="Hugenholtz P."/>
            <person name="Woyke T."/>
            <person name="Wu D."/>
            <person name="Pukall R."/>
            <person name="Gehrich-Schroeter G."/>
            <person name="Schneider S."/>
            <person name="Klenk H.-P."/>
            <person name="Eisen J.A."/>
        </authorList>
    </citation>
    <scope>NUCLEOTIDE SEQUENCE [LARGE SCALE GENOMIC DNA]</scope>
    <source>
        <strain evidence="11">ATCC 700253 / DSM 10332 / NAL</strain>
    </source>
</reference>
<dbReference type="InterPro" id="IPR050472">
    <property type="entry name" value="Anth_synth/Amidotransfase"/>
</dbReference>
<dbReference type="SUPFAM" id="SSF52317">
    <property type="entry name" value="Class I glutamine amidotransferase-like"/>
    <property type="match status" value="1"/>
</dbReference>
<name>G8TX57_SULAD</name>
<dbReference type="PRINTS" id="PR00099">
    <property type="entry name" value="CPSGATASE"/>
</dbReference>
<feature type="active site" description="Nucleophile" evidence="8">
    <location>
        <position position="249"/>
    </location>
</feature>
<comment type="subunit">
    <text evidence="8">Composed of two chains; the small (or glutamine) chain promotes the hydrolysis of glutamine to ammonia, which is used by the large (or ammonia) chain to synthesize carbamoyl phosphate. Tetramer of heterodimers (alpha,beta)4.</text>
</comment>
<dbReference type="GO" id="GO:0004359">
    <property type="term" value="F:glutaminase activity"/>
    <property type="evidence" value="ECO:0007669"/>
    <property type="project" value="RHEA"/>
</dbReference>
<gene>
    <name evidence="8" type="primary">carA</name>
    <name evidence="10" type="ordered locus">Sulac_1468</name>
</gene>
<feature type="binding site" evidence="8">
    <location>
        <position position="291"/>
    </location>
    <ligand>
        <name>L-glutamine</name>
        <dbReference type="ChEBI" id="CHEBI:58359"/>
    </ligand>
</feature>
<reference evidence="10 11" key="2">
    <citation type="journal article" date="2012" name="Stand. Genomic Sci.">
        <title>Complete genome sequence of the moderately thermophilic mineral-sulfide-oxidizing firmicute Sulfobacillus acidophilus type strain (NAL(T)).</title>
        <authorList>
            <person name="Anderson I."/>
            <person name="Chertkov O."/>
            <person name="Chen A."/>
            <person name="Saunders E."/>
            <person name="Lapidus A."/>
            <person name="Nolan M."/>
            <person name="Lucas S."/>
            <person name="Hammon N."/>
            <person name="Deshpande S."/>
            <person name="Cheng J.F."/>
            <person name="Han C."/>
            <person name="Tapia R."/>
            <person name="Goodwin L.A."/>
            <person name="Pitluck S."/>
            <person name="Liolios K."/>
            <person name="Pagani I."/>
            <person name="Ivanova N."/>
            <person name="Mikhailova N."/>
            <person name="Pati A."/>
            <person name="Palaniappan K."/>
            <person name="Land M."/>
            <person name="Pan C."/>
            <person name="Rohde M."/>
            <person name="Pukall R."/>
            <person name="Goker M."/>
            <person name="Detter J.C."/>
            <person name="Woyke T."/>
            <person name="Bristow J."/>
            <person name="Eisen J.A."/>
            <person name="Markowitz V."/>
            <person name="Hugenholtz P."/>
            <person name="Kyrpides N.C."/>
            <person name="Klenk H.P."/>
            <person name="Mavromatis K."/>
        </authorList>
    </citation>
    <scope>NUCLEOTIDE SEQUENCE [LARGE SCALE GENOMIC DNA]</scope>
    <source>
        <strain evidence="11">ATCC 700253 / DSM 10332 / NAL</strain>
    </source>
</reference>
<organism evidence="10 11">
    <name type="scientific">Sulfobacillus acidophilus (strain ATCC 700253 / DSM 10332 / NAL)</name>
    <dbReference type="NCBI Taxonomy" id="679936"/>
    <lineage>
        <taxon>Bacteria</taxon>
        <taxon>Bacillati</taxon>
        <taxon>Bacillota</taxon>
        <taxon>Clostridia</taxon>
        <taxon>Eubacteriales</taxon>
        <taxon>Clostridiales Family XVII. Incertae Sedis</taxon>
        <taxon>Sulfobacillus</taxon>
    </lineage>
</organism>
<feature type="binding site" evidence="8">
    <location>
        <position position="49"/>
    </location>
    <ligand>
        <name>L-glutamine</name>
        <dbReference type="ChEBI" id="CHEBI:58359"/>
    </ligand>
</feature>
<feature type="active site" evidence="8">
    <location>
        <position position="335"/>
    </location>
</feature>
<comment type="pathway">
    <text evidence="1 8">Amino-acid biosynthesis; L-arginine biosynthesis; carbamoyl phosphate from bicarbonate: step 1/1.</text>
</comment>
<dbReference type="STRING" id="679936.Sulac_1468"/>
<protein>
    <recommendedName>
        <fullName evidence="8">Carbamoyl phosphate synthase small chain</fullName>
        <ecNumber evidence="8">6.3.5.5</ecNumber>
    </recommendedName>
    <alternativeName>
        <fullName evidence="8">Carbamoyl phosphate synthetase glutamine chain</fullName>
    </alternativeName>
</protein>
<dbReference type="InterPro" id="IPR035686">
    <property type="entry name" value="CPSase_GATase1"/>
</dbReference>
<dbReference type="KEGG" id="sap:Sulac_1468"/>
<dbReference type="GO" id="GO:0006541">
    <property type="term" value="P:glutamine metabolic process"/>
    <property type="evidence" value="ECO:0007669"/>
    <property type="project" value="InterPro"/>
</dbReference>
<keyword evidence="8" id="KW-0665">Pyrimidine biosynthesis</keyword>
<sequence>MNQTLGWLWFEDGTKFEGVWLGDPDWRARGEVVFNTAMTGYQEILTDPSYYGQIVVLTYPLIGNYGTLEQASESLFMWAEAVIVHRLELEPTRGASLESFDRFLRHYHKAALVGTDTRALTRYLREEGTKRAVLVPDGTSFDEVQQHLAQIDLTRAVFQVTTPEAYEIPGSGPRITVIDYGVKNSILHELSRRGAHVTVLPATASAEAVMASKPDGVVLSNGPGDPGTIPEVLPTVRHVLDHYPTFGICLGHQLIGLAEGATTYALKFGHHGANHPLWDEVQKKVLITSQNHGYAVRATPLLDRYRVRFTHLHDDTVEGLEHVSRPILSVQHHPEAGPGPSDSLYLFDEFLGRLTAARQGERHEE</sequence>
<comment type="catalytic activity">
    <reaction evidence="7 8">
        <text>hydrogencarbonate + L-glutamine + 2 ATP + H2O = carbamoyl phosphate + L-glutamate + 2 ADP + phosphate + 2 H(+)</text>
        <dbReference type="Rhea" id="RHEA:18633"/>
        <dbReference type="ChEBI" id="CHEBI:15377"/>
        <dbReference type="ChEBI" id="CHEBI:15378"/>
        <dbReference type="ChEBI" id="CHEBI:17544"/>
        <dbReference type="ChEBI" id="CHEBI:29985"/>
        <dbReference type="ChEBI" id="CHEBI:30616"/>
        <dbReference type="ChEBI" id="CHEBI:43474"/>
        <dbReference type="ChEBI" id="CHEBI:58228"/>
        <dbReference type="ChEBI" id="CHEBI:58359"/>
        <dbReference type="ChEBI" id="CHEBI:456216"/>
        <dbReference type="EC" id="6.3.5.5"/>
    </reaction>
</comment>
<dbReference type="Gene3D" id="3.40.50.880">
    <property type="match status" value="1"/>
</dbReference>
<dbReference type="SMART" id="SM01097">
    <property type="entry name" value="CPSase_sm_chain"/>
    <property type="match status" value="1"/>
</dbReference>
<dbReference type="UniPathway" id="UPA00068">
    <property type="reaction ID" value="UER00171"/>
</dbReference>
<dbReference type="InterPro" id="IPR036480">
    <property type="entry name" value="CarbP_synth_ssu_N_sf"/>
</dbReference>
<evidence type="ECO:0000256" key="5">
    <source>
        <dbReference type="ARBA" id="ARBA00022840"/>
    </source>
</evidence>
<feature type="binding site" evidence="8">
    <location>
        <position position="224"/>
    </location>
    <ligand>
        <name>L-glutamine</name>
        <dbReference type="ChEBI" id="CHEBI:58359"/>
    </ligand>
</feature>
<evidence type="ECO:0000256" key="6">
    <source>
        <dbReference type="ARBA" id="ARBA00022962"/>
    </source>
</evidence>
<evidence type="ECO:0000313" key="10">
    <source>
        <dbReference type="EMBL" id="AEW04965.1"/>
    </source>
</evidence>
<evidence type="ECO:0000256" key="7">
    <source>
        <dbReference type="ARBA" id="ARBA00048816"/>
    </source>
</evidence>
<feature type="binding site" evidence="8">
    <location>
        <position position="294"/>
    </location>
    <ligand>
        <name>L-glutamine</name>
        <dbReference type="ChEBI" id="CHEBI:58359"/>
    </ligand>
</feature>
<evidence type="ECO:0000256" key="4">
    <source>
        <dbReference type="ARBA" id="ARBA00022741"/>
    </source>
</evidence>
<keyword evidence="5 8" id="KW-0067">ATP-binding</keyword>
<dbReference type="HOGENOM" id="CLU_035901_2_1_9"/>
<feature type="binding site" evidence="8">
    <location>
        <position position="253"/>
    </location>
    <ligand>
        <name>L-glutamine</name>
        <dbReference type="ChEBI" id="CHEBI:58359"/>
    </ligand>
</feature>
<dbReference type="Gene3D" id="3.50.30.20">
    <property type="entry name" value="Carbamoyl-phosphate synthase small subunit, N-terminal domain"/>
    <property type="match status" value="1"/>
</dbReference>
<keyword evidence="11" id="KW-1185">Reference proteome</keyword>
<dbReference type="GO" id="GO:0004088">
    <property type="term" value="F:carbamoyl-phosphate synthase (glutamine-hydrolyzing) activity"/>
    <property type="evidence" value="ECO:0007669"/>
    <property type="project" value="UniProtKB-UniRule"/>
</dbReference>
<evidence type="ECO:0000256" key="2">
    <source>
        <dbReference type="ARBA" id="ARBA00007800"/>
    </source>
</evidence>
<feature type="binding site" evidence="8">
    <location>
        <position position="250"/>
    </location>
    <ligand>
        <name>L-glutamine</name>
        <dbReference type="ChEBI" id="CHEBI:58359"/>
    </ligand>
</feature>
<evidence type="ECO:0000259" key="9">
    <source>
        <dbReference type="SMART" id="SM01097"/>
    </source>
</evidence>
<feature type="active site" evidence="8">
    <location>
        <position position="333"/>
    </location>
</feature>
<feature type="binding site" evidence="8">
    <location>
        <position position="222"/>
    </location>
    <ligand>
        <name>L-glutamine</name>
        <dbReference type="ChEBI" id="CHEBI:58359"/>
    </ligand>
</feature>
<keyword evidence="8" id="KW-0028">Amino-acid biosynthesis</keyword>
<dbReference type="PANTHER" id="PTHR43418">
    <property type="entry name" value="MULTIFUNCTIONAL TRYPTOPHAN BIOSYNTHESIS PROTEIN-RELATED"/>
    <property type="match status" value="1"/>
</dbReference>
<dbReference type="EMBL" id="CP003179">
    <property type="protein sequence ID" value="AEW04965.1"/>
    <property type="molecule type" value="Genomic_DNA"/>
</dbReference>
<dbReference type="CDD" id="cd01744">
    <property type="entry name" value="GATase1_CPSase"/>
    <property type="match status" value="1"/>
</dbReference>
<dbReference type="Pfam" id="PF00988">
    <property type="entry name" value="CPSase_sm_chain"/>
    <property type="match status" value="1"/>
</dbReference>
<dbReference type="HAMAP" id="MF_01209">
    <property type="entry name" value="CPSase_S_chain"/>
    <property type="match status" value="1"/>
</dbReference>
<accession>G8TX57</accession>
<feature type="region of interest" description="CPSase" evidence="8">
    <location>
        <begin position="1"/>
        <end position="173"/>
    </location>
</feature>
<dbReference type="Pfam" id="PF00117">
    <property type="entry name" value="GATase"/>
    <property type="match status" value="1"/>
</dbReference>
<dbReference type="InterPro" id="IPR017926">
    <property type="entry name" value="GATASE"/>
</dbReference>
<comment type="function">
    <text evidence="8">Small subunit of the glutamine-dependent carbamoyl phosphate synthetase (CPSase). CPSase catalyzes the formation of carbamoyl phosphate from the ammonia moiety of glutamine, carbonate, and phosphate donated by ATP, constituting the first step of 2 biosynthetic pathways, one leading to arginine and/or urea and the other to pyrimidine nucleotides. The small subunit (glutamine amidotransferase) binds and cleaves glutamine to supply the large subunit with the substrate ammonia.</text>
</comment>
<dbReference type="GO" id="GO:0006526">
    <property type="term" value="P:L-arginine biosynthetic process"/>
    <property type="evidence" value="ECO:0007669"/>
    <property type="project" value="UniProtKB-UniRule"/>
</dbReference>
<evidence type="ECO:0000256" key="8">
    <source>
        <dbReference type="HAMAP-Rule" id="MF_01209"/>
    </source>
</evidence>
<keyword evidence="3 8" id="KW-0436">Ligase</keyword>
<dbReference type="AlphaFoldDB" id="G8TX57"/>
<dbReference type="UniPathway" id="UPA00070">
    <property type="reaction ID" value="UER00115"/>
</dbReference>
<evidence type="ECO:0000256" key="3">
    <source>
        <dbReference type="ARBA" id="ARBA00022598"/>
    </source>
</evidence>
<dbReference type="GO" id="GO:0044205">
    <property type="term" value="P:'de novo' UMP biosynthetic process"/>
    <property type="evidence" value="ECO:0007669"/>
    <property type="project" value="UniProtKB-UniRule"/>
</dbReference>
<evidence type="ECO:0000256" key="1">
    <source>
        <dbReference type="ARBA" id="ARBA00005077"/>
    </source>
</evidence>
<dbReference type="NCBIfam" id="NF009475">
    <property type="entry name" value="PRK12838.1"/>
    <property type="match status" value="1"/>
</dbReference>
<dbReference type="NCBIfam" id="TIGR01368">
    <property type="entry name" value="CPSaseIIsmall"/>
    <property type="match status" value="1"/>
</dbReference>
<keyword evidence="6 8" id="KW-0315">Glutamine amidotransferase</keyword>
<dbReference type="PRINTS" id="PR00097">
    <property type="entry name" value="ANTSNTHASEII"/>
</dbReference>
<evidence type="ECO:0000313" key="11">
    <source>
        <dbReference type="Proteomes" id="UP000005439"/>
    </source>
</evidence>
<dbReference type="PATRIC" id="fig|679936.5.peg.1533"/>
<dbReference type="EC" id="6.3.5.5" evidence="8"/>
<keyword evidence="8" id="KW-0055">Arginine biosynthesis</keyword>
<dbReference type="PROSITE" id="PS51273">
    <property type="entry name" value="GATASE_TYPE_1"/>
    <property type="match status" value="1"/>
</dbReference>
<dbReference type="InterPro" id="IPR002474">
    <property type="entry name" value="CarbamoylP_synth_ssu_N"/>
</dbReference>
<dbReference type="InterPro" id="IPR029062">
    <property type="entry name" value="Class_I_gatase-like"/>
</dbReference>
<comment type="pathway">
    <text evidence="8">Pyrimidine metabolism; UMP biosynthesis via de novo pathway; (S)-dihydroorotate from bicarbonate: step 1/3.</text>
</comment>
<dbReference type="GO" id="GO:0005524">
    <property type="term" value="F:ATP binding"/>
    <property type="evidence" value="ECO:0007669"/>
    <property type="project" value="UniProtKB-UniRule"/>
</dbReference>
<comment type="similarity">
    <text evidence="2 8">Belongs to the CarA family.</text>
</comment>
<proteinExistence type="inferred from homology"/>
<keyword evidence="4 8" id="KW-0547">Nucleotide-binding</keyword>
<feature type="domain" description="Carbamoyl-phosphate synthase small subunit N-terminal" evidence="9">
    <location>
        <begin position="4"/>
        <end position="135"/>
    </location>
</feature>
<dbReference type="PANTHER" id="PTHR43418:SF7">
    <property type="entry name" value="CARBAMOYL-PHOSPHATE SYNTHASE SMALL CHAIN"/>
    <property type="match status" value="1"/>
</dbReference>
<dbReference type="Proteomes" id="UP000005439">
    <property type="component" value="Chromosome"/>
</dbReference>